<accession>A0A0R3BPH2</accession>
<dbReference type="EMBL" id="JBGBZN010000002">
    <property type="protein sequence ID" value="MEY9473883.1"/>
    <property type="molecule type" value="Genomic_DNA"/>
</dbReference>
<name>A0A0R3BPH2_9BRAD</name>
<dbReference type="Proteomes" id="UP001565474">
    <property type="component" value="Unassembled WGS sequence"/>
</dbReference>
<proteinExistence type="predicted"/>
<evidence type="ECO:0000313" key="2">
    <source>
        <dbReference type="EMBL" id="MEY9473883.1"/>
    </source>
</evidence>
<dbReference type="AlphaFoldDB" id="A0A0R3BPH2"/>
<evidence type="ECO:0000313" key="5">
    <source>
        <dbReference type="Proteomes" id="UP000183174"/>
    </source>
</evidence>
<evidence type="ECO:0000313" key="3">
    <source>
        <dbReference type="EMBL" id="SCB49895.1"/>
    </source>
</evidence>
<dbReference type="RefSeq" id="WP_036013084.1">
    <property type="nucleotide sequence ID" value="NZ_CP104173.1"/>
</dbReference>
<sequence length="79" mass="8629">MSGEAGCIVCSRARAVVAIVPIARGYALKTYECACCHSTLQLVTRVSKAALIKQQVNILAQMEQQLRPPVRRVQQAFAN</sequence>
<organism evidence="1 4">
    <name type="scientific">Bradyrhizobium yuanmingense</name>
    <dbReference type="NCBI Taxonomy" id="108015"/>
    <lineage>
        <taxon>Bacteria</taxon>
        <taxon>Pseudomonadati</taxon>
        <taxon>Pseudomonadota</taxon>
        <taxon>Alphaproteobacteria</taxon>
        <taxon>Hyphomicrobiales</taxon>
        <taxon>Nitrobacteraceae</taxon>
        <taxon>Bradyrhizobium</taxon>
    </lineage>
</organism>
<gene>
    <name evidence="2" type="ORF">ABH992_006282</name>
    <name evidence="1" type="ORF">AOQ72_03405</name>
    <name evidence="3" type="ORF">GA0061099_1011181</name>
</gene>
<evidence type="ECO:0000313" key="6">
    <source>
        <dbReference type="Proteomes" id="UP001565474"/>
    </source>
</evidence>
<dbReference type="EMBL" id="LJYF01000050">
    <property type="protein sequence ID" value="KRP86252.1"/>
    <property type="molecule type" value="Genomic_DNA"/>
</dbReference>
<dbReference type="Proteomes" id="UP000051380">
    <property type="component" value="Unassembled WGS sequence"/>
</dbReference>
<reference evidence="2 6" key="3">
    <citation type="submission" date="2024-07" db="EMBL/GenBank/DDBJ databases">
        <title>Genomic Encyclopedia of Type Strains, Phase V (KMG-V): Genome sequencing to study the core and pangenomes of soil and plant-associated prokaryotes.</title>
        <authorList>
            <person name="Whitman W."/>
        </authorList>
    </citation>
    <scope>NUCLEOTIDE SEQUENCE [LARGE SCALE GENOMIC DNA]</scope>
    <source>
        <strain evidence="2 6">USDA 222</strain>
    </source>
</reference>
<evidence type="ECO:0000313" key="4">
    <source>
        <dbReference type="Proteomes" id="UP000051380"/>
    </source>
</evidence>
<dbReference type="EMBL" id="FMAE01000011">
    <property type="protein sequence ID" value="SCB49895.1"/>
    <property type="molecule type" value="Genomic_DNA"/>
</dbReference>
<dbReference type="GeneID" id="93178516"/>
<reference evidence="1 4" key="1">
    <citation type="submission" date="2015-09" db="EMBL/GenBank/DDBJ databases">
        <title>Draft Genome Sequence of the Strain BR 3267 (Bradyrhizobium yuanmingense) recommended as inoculant for cowpea in Brazil.</title>
        <authorList>
            <person name="Simoes-Araujo J.L."/>
            <person name="Zilli J.E."/>
        </authorList>
    </citation>
    <scope>NUCLEOTIDE SEQUENCE [LARGE SCALE GENOMIC DNA]</scope>
    <source>
        <strain evidence="1 4">BR3267</strain>
    </source>
</reference>
<reference evidence="3 5" key="2">
    <citation type="submission" date="2016-08" db="EMBL/GenBank/DDBJ databases">
        <authorList>
            <person name="Seilhamer J.J."/>
        </authorList>
    </citation>
    <scope>NUCLEOTIDE SEQUENCE [LARGE SCALE GENOMIC DNA]</scope>
    <source>
        <strain evidence="3 5">CCBAU 10071</strain>
    </source>
</reference>
<keyword evidence="6" id="KW-1185">Reference proteome</keyword>
<evidence type="ECO:0000313" key="1">
    <source>
        <dbReference type="EMBL" id="KRP86252.1"/>
    </source>
</evidence>
<protein>
    <submittedName>
        <fullName evidence="1">Uncharacterized protein</fullName>
    </submittedName>
</protein>
<dbReference type="Proteomes" id="UP000183174">
    <property type="component" value="Unassembled WGS sequence"/>
</dbReference>